<feature type="transmembrane region" description="Helical" evidence="3">
    <location>
        <begin position="33"/>
        <end position="60"/>
    </location>
</feature>
<evidence type="ECO:0000256" key="3">
    <source>
        <dbReference type="SAM" id="Phobius"/>
    </source>
</evidence>
<dbReference type="EC" id="2.7.8.5" evidence="4"/>
<dbReference type="GO" id="GO:0008444">
    <property type="term" value="F:CDP-diacylglycerol-glycerol-3-phosphate 3-phosphatidyltransferase activity"/>
    <property type="evidence" value="ECO:0007669"/>
    <property type="project" value="UniProtKB-EC"/>
</dbReference>
<name>C9Y7D0_CURXX</name>
<feature type="transmembrane region" description="Helical" evidence="3">
    <location>
        <begin position="109"/>
        <end position="135"/>
    </location>
</feature>
<proteinExistence type="inferred from homology"/>
<accession>C9Y7D0</accession>
<keyword evidence="3" id="KW-1133">Transmembrane helix</keyword>
<evidence type="ECO:0000256" key="1">
    <source>
        <dbReference type="ARBA" id="ARBA00022679"/>
    </source>
</evidence>
<evidence type="ECO:0000313" key="4">
    <source>
        <dbReference type="EMBL" id="CBA26947.1"/>
    </source>
</evidence>
<dbReference type="Gene3D" id="1.20.120.1760">
    <property type="match status" value="1"/>
</dbReference>
<evidence type="ECO:0000256" key="2">
    <source>
        <dbReference type="RuleBase" id="RU003750"/>
    </source>
</evidence>
<feature type="transmembrane region" description="Helical" evidence="3">
    <location>
        <begin position="176"/>
        <end position="195"/>
    </location>
</feature>
<gene>
    <name evidence="4" type="primary">ynjF</name>
    <name evidence="4" type="ORF">Csp_G39180</name>
</gene>
<keyword evidence="1 2" id="KW-0808">Transferase</keyword>
<sequence>MLDRFATTLLRPPLQAIARVLVRAGVGANMVTLAGFAVGMLAAILIAVGAYSMGAIALLASRLLDGLDGAVARETQPTDAGGFLDISLDFVFYASIPLAFAVANPATHALPAAALLAAFIGTGSSFLAFAALAAKRGMDNLAYPDKSFYFLGGLTEATETLAFFVAMCIWPAHFDVLAYTFAALCAVTTATRIWWGWRAFS</sequence>
<dbReference type="InterPro" id="IPR000462">
    <property type="entry name" value="CDP-OH_P_trans"/>
</dbReference>
<dbReference type="InterPro" id="IPR043130">
    <property type="entry name" value="CDP-OH_PTrfase_TM_dom"/>
</dbReference>
<dbReference type="GO" id="GO:0008654">
    <property type="term" value="P:phospholipid biosynthetic process"/>
    <property type="evidence" value="ECO:0007669"/>
    <property type="project" value="InterPro"/>
</dbReference>
<comment type="similarity">
    <text evidence="2">Belongs to the CDP-alcohol phosphatidyltransferase class-I family.</text>
</comment>
<dbReference type="PROSITE" id="PS00379">
    <property type="entry name" value="CDP_ALCOHOL_P_TRANSF"/>
    <property type="match status" value="1"/>
</dbReference>
<dbReference type="GO" id="GO:0016020">
    <property type="term" value="C:membrane"/>
    <property type="evidence" value="ECO:0007669"/>
    <property type="project" value="InterPro"/>
</dbReference>
<protein>
    <submittedName>
        <fullName evidence="4">Inner membrane protein ynjF</fullName>
        <ecNumber evidence="4">2.7.8.5</ecNumber>
    </submittedName>
</protein>
<keyword evidence="3" id="KW-0472">Membrane</keyword>
<organism evidence="4">
    <name type="scientific">Curvibacter symbiont subsp. Hydra magnipapillata</name>
    <dbReference type="NCBI Taxonomy" id="667019"/>
    <lineage>
        <taxon>Bacteria</taxon>
        <taxon>Pseudomonadati</taxon>
        <taxon>Pseudomonadota</taxon>
        <taxon>Betaproteobacteria</taxon>
        <taxon>Burkholderiales</taxon>
        <taxon>Comamonadaceae</taxon>
        <taxon>Curvibacter</taxon>
    </lineage>
</organism>
<dbReference type="Pfam" id="PF01066">
    <property type="entry name" value="CDP-OH_P_transf"/>
    <property type="match status" value="1"/>
</dbReference>
<dbReference type="EMBL" id="FN543103">
    <property type="protein sequence ID" value="CBA26947.1"/>
    <property type="molecule type" value="Genomic_DNA"/>
</dbReference>
<dbReference type="AlphaFoldDB" id="C9Y7D0"/>
<reference evidence="4" key="1">
    <citation type="journal article" date="2010" name="Nature">
        <title>The Dynamic genome of Hydra.</title>
        <authorList>
            <person name="Chapman J.A."/>
            <person name="Kirkness E.F."/>
            <person name="Simakov O."/>
            <person name="Hampson S.E."/>
            <person name="Mitros T."/>
            <person name="Weinmaier T."/>
            <person name="Rattei T."/>
            <person name="Balasubramanian P.G."/>
            <person name="Borman J."/>
            <person name="Busam D."/>
            <person name="Disbennett K."/>
            <person name="Pfannkoch C."/>
            <person name="Sumin N."/>
            <person name="Sutton G."/>
            <person name="Viswanathan L."/>
            <person name="Walenz B."/>
            <person name="Goodstein D.M."/>
            <person name="Hellsten U."/>
            <person name="Kawashima T."/>
            <person name="Prochnik S.E."/>
            <person name="Putnam N.H."/>
            <person name="Shu S."/>
            <person name="Blumberg B."/>
            <person name="Dana C.E."/>
            <person name="Gee L."/>
            <person name="Kibler D.F."/>
            <person name="Law L."/>
            <person name="Lindgens D."/>
            <person name="Martinez D.E."/>
            <person name="Peng J."/>
            <person name="Wigge P.A."/>
            <person name="Bertulat B."/>
            <person name="Guder C."/>
            <person name="Nakamura Y."/>
            <person name="Ozbek S."/>
            <person name="Watanabe H."/>
            <person name="Khalturin K."/>
            <person name="Hemmrich G."/>
            <person name="Franke A."/>
            <person name="Augustin R."/>
            <person name="Fraune S."/>
            <person name="Hayakawa E."/>
            <person name="Hayakawa S."/>
            <person name="Hirose M."/>
            <person name="Hwang J."/>
            <person name="Ikeo K."/>
            <person name="Nishimiya-Fujisawa C."/>
            <person name="Ogura A."/>
            <person name="Takahashi T."/>
            <person name="Steinmetz P.R."/>
            <person name="Zhang X."/>
            <person name="Aufschnaiter R."/>
            <person name="Eder M.K."/>
            <person name="Gorny A.K."/>
            <person name="Salvenmoser W."/>
            <person name="Heimberg A.M."/>
            <person name="Wheeler B.M."/>
            <person name="Peterson K.J."/>
            <person name="Boettger A."/>
            <person name="Tischler P."/>
            <person name="Wolf A."/>
            <person name="Gojobori T."/>
            <person name="Remington K.A."/>
            <person name="Strausberg R.L."/>
            <person name="Venter J."/>
            <person name="Technau U."/>
            <person name="Hobmayer B."/>
            <person name="Bosch T.C."/>
            <person name="Holstein T.W."/>
            <person name="Fujisawa T."/>
            <person name="Bode H.R."/>
            <person name="David C.N."/>
            <person name="Rokhsar D.S."/>
            <person name="Steele R.E."/>
        </authorList>
    </citation>
    <scope>NUCLEOTIDE SEQUENCE</scope>
</reference>
<dbReference type="InterPro" id="IPR048254">
    <property type="entry name" value="CDP_ALCOHOL_P_TRANSF_CS"/>
</dbReference>
<feature type="transmembrane region" description="Helical" evidence="3">
    <location>
        <begin position="81"/>
        <end position="103"/>
    </location>
</feature>
<keyword evidence="3" id="KW-0812">Transmembrane</keyword>
<feature type="transmembrane region" description="Helical" evidence="3">
    <location>
        <begin position="147"/>
        <end position="170"/>
    </location>
</feature>